<reference evidence="1" key="1">
    <citation type="submission" date="2023-08" db="EMBL/GenBank/DDBJ databases">
        <authorList>
            <person name="Alioto T."/>
            <person name="Alioto T."/>
            <person name="Gomez Garrido J."/>
        </authorList>
    </citation>
    <scope>NUCLEOTIDE SEQUENCE</scope>
</reference>
<gene>
    <name evidence="1" type="ORF">OCTVUL_1B010554</name>
</gene>
<protein>
    <submittedName>
        <fullName evidence="1">Uncharacterized protein</fullName>
    </submittedName>
</protein>
<dbReference type="AlphaFoldDB" id="A0AA36EZV1"/>
<evidence type="ECO:0000313" key="2">
    <source>
        <dbReference type="Proteomes" id="UP001162480"/>
    </source>
</evidence>
<keyword evidence="2" id="KW-1185">Reference proteome</keyword>
<name>A0AA36EZV1_OCTVU</name>
<accession>A0AA36EZV1</accession>
<dbReference type="Proteomes" id="UP001162480">
    <property type="component" value="Chromosome 3"/>
</dbReference>
<dbReference type="EMBL" id="OX597816">
    <property type="protein sequence ID" value="CAI9720426.1"/>
    <property type="molecule type" value="Genomic_DNA"/>
</dbReference>
<evidence type="ECO:0000313" key="1">
    <source>
        <dbReference type="EMBL" id="CAI9720426.1"/>
    </source>
</evidence>
<organism evidence="1 2">
    <name type="scientific">Octopus vulgaris</name>
    <name type="common">Common octopus</name>
    <dbReference type="NCBI Taxonomy" id="6645"/>
    <lineage>
        <taxon>Eukaryota</taxon>
        <taxon>Metazoa</taxon>
        <taxon>Spiralia</taxon>
        <taxon>Lophotrochozoa</taxon>
        <taxon>Mollusca</taxon>
        <taxon>Cephalopoda</taxon>
        <taxon>Coleoidea</taxon>
        <taxon>Octopodiformes</taxon>
        <taxon>Octopoda</taxon>
        <taxon>Incirrata</taxon>
        <taxon>Octopodidae</taxon>
        <taxon>Octopus</taxon>
    </lineage>
</organism>
<sequence length="105" mass="11644">MVLYSVKQVLPGGRGGVLVGGKIRDKSCETDDKVRSLGGNKLEICGLPAPVKDFQHRLAQEIIRETSYKESLQVVVNEKEPILVQDQKEYCSANSKLNIQDIETT</sequence>
<proteinExistence type="predicted"/>